<reference evidence="2" key="1">
    <citation type="submission" date="2020-04" db="EMBL/GenBank/DDBJ databases">
        <authorList>
            <person name="Zhang T."/>
        </authorList>
    </citation>
    <scope>NUCLEOTIDE SEQUENCE</scope>
    <source>
        <strain evidence="2">HKST-UBA01</strain>
    </source>
</reference>
<dbReference type="InterPro" id="IPR003607">
    <property type="entry name" value="HD/PDEase_dom"/>
</dbReference>
<dbReference type="InterPro" id="IPR013976">
    <property type="entry name" value="HDOD"/>
</dbReference>
<dbReference type="InterPro" id="IPR006675">
    <property type="entry name" value="HDIG_dom"/>
</dbReference>
<evidence type="ECO:0000313" key="2">
    <source>
        <dbReference type="EMBL" id="MCA9727974.1"/>
    </source>
</evidence>
<dbReference type="EMBL" id="JAGQHR010000273">
    <property type="protein sequence ID" value="MCA9727974.1"/>
    <property type="molecule type" value="Genomic_DNA"/>
</dbReference>
<dbReference type="Proteomes" id="UP000697710">
    <property type="component" value="Unassembled WGS sequence"/>
</dbReference>
<dbReference type="Gene3D" id="1.10.3210.10">
    <property type="entry name" value="Hypothetical protein af1432"/>
    <property type="match status" value="1"/>
</dbReference>
<organism evidence="2 3">
    <name type="scientific">Eiseniibacteriota bacterium</name>
    <dbReference type="NCBI Taxonomy" id="2212470"/>
    <lineage>
        <taxon>Bacteria</taxon>
        <taxon>Candidatus Eiseniibacteriota</taxon>
    </lineage>
</organism>
<accession>A0A956LYQ6</accession>
<evidence type="ECO:0000313" key="3">
    <source>
        <dbReference type="Proteomes" id="UP000697710"/>
    </source>
</evidence>
<dbReference type="InterPro" id="IPR052340">
    <property type="entry name" value="RNase_Y/CdgJ"/>
</dbReference>
<gene>
    <name evidence="2" type="ORF">KC729_09850</name>
</gene>
<name>A0A956LYQ6_UNCEI</name>
<dbReference type="PANTHER" id="PTHR33525:SF3">
    <property type="entry name" value="RIBONUCLEASE Y"/>
    <property type="match status" value="1"/>
</dbReference>
<dbReference type="PROSITE" id="PS51833">
    <property type="entry name" value="HDOD"/>
    <property type="match status" value="1"/>
</dbReference>
<dbReference type="NCBIfam" id="TIGR00277">
    <property type="entry name" value="HDIG"/>
    <property type="match status" value="1"/>
</dbReference>
<proteinExistence type="predicted"/>
<feature type="domain" description="HDOD" evidence="1">
    <location>
        <begin position="19"/>
        <end position="211"/>
    </location>
</feature>
<protein>
    <submittedName>
        <fullName evidence="2">HDOD domain-containing protein</fullName>
    </submittedName>
</protein>
<sequence length="284" mass="30586">MPTATDVRRSKILEGVDAIPPFPEVASRVLSLAQDPDSSAADLARAVSRDASLTSSVLRAANSAAMGSRDPVTGLPEAVVRLGIRSVRDLVVVDCLPASRRQAPGMVQRQLWMHSVATALCCRAIGVFLHGPDPEWDFLAGLFHDVGRMHLNDLFPQVYQKFWESELSDSGWIQAERAAFGIDHAELGGAILARWDLSKDLQQAVSQHHLSPAELSGTSLRVAAADEMTKTPLPDSAEEIQLTAPESVESACGELGLVGESFDDFAARVTPLVVREIQIFASIP</sequence>
<dbReference type="CDD" id="cd00077">
    <property type="entry name" value="HDc"/>
    <property type="match status" value="1"/>
</dbReference>
<dbReference type="PANTHER" id="PTHR33525">
    <property type="match status" value="1"/>
</dbReference>
<comment type="caution">
    <text evidence="2">The sequence shown here is derived from an EMBL/GenBank/DDBJ whole genome shotgun (WGS) entry which is preliminary data.</text>
</comment>
<dbReference type="Pfam" id="PF08668">
    <property type="entry name" value="HDOD"/>
    <property type="match status" value="1"/>
</dbReference>
<reference evidence="2" key="2">
    <citation type="journal article" date="2021" name="Microbiome">
        <title>Successional dynamics and alternative stable states in a saline activated sludge microbial community over 9 years.</title>
        <authorList>
            <person name="Wang Y."/>
            <person name="Ye J."/>
            <person name="Ju F."/>
            <person name="Liu L."/>
            <person name="Boyd J.A."/>
            <person name="Deng Y."/>
            <person name="Parks D.H."/>
            <person name="Jiang X."/>
            <person name="Yin X."/>
            <person name="Woodcroft B.J."/>
            <person name="Tyson G.W."/>
            <person name="Hugenholtz P."/>
            <person name="Polz M.F."/>
            <person name="Zhang T."/>
        </authorList>
    </citation>
    <scope>NUCLEOTIDE SEQUENCE</scope>
    <source>
        <strain evidence="2">HKST-UBA01</strain>
    </source>
</reference>
<evidence type="ECO:0000259" key="1">
    <source>
        <dbReference type="PROSITE" id="PS51833"/>
    </source>
</evidence>
<dbReference type="SUPFAM" id="SSF109604">
    <property type="entry name" value="HD-domain/PDEase-like"/>
    <property type="match status" value="1"/>
</dbReference>
<dbReference type="AlphaFoldDB" id="A0A956LYQ6"/>